<dbReference type="AlphaFoldDB" id="A0A1U7YAS6"/>
<dbReference type="Gene3D" id="2.40.50.140">
    <property type="entry name" value="Nucleic acid-binding proteins"/>
    <property type="match status" value="1"/>
</dbReference>
<gene>
    <name evidence="2" type="primary">LOC104242523</name>
</gene>
<organism evidence="1 2">
    <name type="scientific">Nicotiana sylvestris</name>
    <name type="common">Wood tobacco</name>
    <name type="synonym">South American tobacco</name>
    <dbReference type="NCBI Taxonomy" id="4096"/>
    <lineage>
        <taxon>Eukaryota</taxon>
        <taxon>Viridiplantae</taxon>
        <taxon>Streptophyta</taxon>
        <taxon>Embryophyta</taxon>
        <taxon>Tracheophyta</taxon>
        <taxon>Spermatophyta</taxon>
        <taxon>Magnoliopsida</taxon>
        <taxon>eudicotyledons</taxon>
        <taxon>Gunneridae</taxon>
        <taxon>Pentapetalae</taxon>
        <taxon>asterids</taxon>
        <taxon>lamiids</taxon>
        <taxon>Solanales</taxon>
        <taxon>Solanaceae</taxon>
        <taxon>Nicotianoideae</taxon>
        <taxon>Nicotianeae</taxon>
        <taxon>Nicotiana</taxon>
    </lineage>
</organism>
<evidence type="ECO:0000313" key="1">
    <source>
        <dbReference type="Proteomes" id="UP000189701"/>
    </source>
</evidence>
<name>A0A1U7YAS6_NICSY</name>
<reference evidence="1" key="1">
    <citation type="journal article" date="2013" name="Genome Biol.">
        <title>Reference genomes and transcriptomes of Nicotiana sylvestris and Nicotiana tomentosiformis.</title>
        <authorList>
            <person name="Sierro N."/>
            <person name="Battey J.N."/>
            <person name="Ouadi S."/>
            <person name="Bovet L."/>
            <person name="Goepfert S."/>
            <person name="Bakaher N."/>
            <person name="Peitsch M.C."/>
            <person name="Ivanov N.V."/>
        </authorList>
    </citation>
    <scope>NUCLEOTIDE SEQUENCE [LARGE SCALE GENOMIC DNA]</scope>
</reference>
<keyword evidence="1" id="KW-1185">Reference proteome</keyword>
<dbReference type="RefSeq" id="XP_009795900.1">
    <property type="nucleotide sequence ID" value="XM_009797598.1"/>
</dbReference>
<dbReference type="InterPro" id="IPR012340">
    <property type="entry name" value="NA-bd_OB-fold"/>
</dbReference>
<dbReference type="Proteomes" id="UP000189701">
    <property type="component" value="Unplaced"/>
</dbReference>
<accession>A0A1U7YAS6</accession>
<sequence>MAFSRLNWFYKMKRTKSRYILGQIIDQIVSHMPSFNSQPIVVVMQLIKAHKFQDLYSVLHSWNVSKFWISPNFPQSDELRKWFNIKKIPASILNFYVFNLTVLHFVKFRLLYVRDSFFERLTQTIYQQSFCL</sequence>
<evidence type="ECO:0000313" key="2">
    <source>
        <dbReference type="RefSeq" id="XP_009795900.1"/>
    </source>
</evidence>
<protein>
    <submittedName>
        <fullName evidence="2">Uncharacterized protein LOC104242523</fullName>
    </submittedName>
</protein>
<reference evidence="2" key="2">
    <citation type="submission" date="2025-08" db="UniProtKB">
        <authorList>
            <consortium name="RefSeq"/>
        </authorList>
    </citation>
    <scope>IDENTIFICATION</scope>
    <source>
        <tissue evidence="2">Leaf</tissue>
    </source>
</reference>
<proteinExistence type="predicted"/>